<name>A0ABQ3BER6_9GAMM</name>
<dbReference type="Proteomes" id="UP000619761">
    <property type="component" value="Unassembled WGS sequence"/>
</dbReference>
<dbReference type="EMBL" id="BMYZ01000005">
    <property type="protein sequence ID" value="GGY87899.1"/>
    <property type="molecule type" value="Genomic_DNA"/>
</dbReference>
<comment type="caution">
    <text evidence="1">The sequence shown here is derived from an EMBL/GenBank/DDBJ whole genome shotgun (WGS) entry which is preliminary data.</text>
</comment>
<evidence type="ECO:0000313" key="1">
    <source>
        <dbReference type="EMBL" id="GGY87899.1"/>
    </source>
</evidence>
<sequence length="534" mass="56193">MARNKAPLHPDAPLLLNSHSRPITRRELIAQGFKAGGVTLAGGSLFSLLAPSAMGSLSSDIADKRAQCGIASQGAGKIPFICFDLAGGANIAGSNVLVGQKGGQLDLISTAGYSKQGLPAAMAPNSSTTNFVDQTLGLAFHSDSAVLRGIKSRVAITTAAMTNGAVIPARSENDTGNNPHNPMYGINKYGADGSLLTLIGSVNSDSGGNSMSPSSMINLEVRPTKIDNPGDVKGLIDVGDLVSLMSQQDTVSVMESMYRISDAKLKYVKTGTARDAELKEMIRCGYIKSADIADRFGDPRSVSVVDDPNIVGPTGIFSKAEFDTDSEFRKTASVMKLVVNGYAGAGTITMGGFDYHTGNRSAGEMRDERAGKCIGACLEYAARLQVPIMIYVFSDGSVFSNGMADNSTEGRGKGQWTGDDQQTASAYFLVYNPTKRPILMDGTSSDPATITMAQRVHQQLGYMRASGDVETASSPAANNVNLLVETVILNYMALHGEQSQFGTLFKGNGIGSSVMVDRMTAFQPICNGLISKPV</sequence>
<keyword evidence="2" id="KW-1185">Reference proteome</keyword>
<organism evidence="1 2">
    <name type="scientific">Cellvibrio zantedeschiae</name>
    <dbReference type="NCBI Taxonomy" id="1237077"/>
    <lineage>
        <taxon>Bacteria</taxon>
        <taxon>Pseudomonadati</taxon>
        <taxon>Pseudomonadota</taxon>
        <taxon>Gammaproteobacteria</taxon>
        <taxon>Cellvibrionales</taxon>
        <taxon>Cellvibrionaceae</taxon>
        <taxon>Cellvibrio</taxon>
    </lineage>
</organism>
<evidence type="ECO:0000313" key="2">
    <source>
        <dbReference type="Proteomes" id="UP000619761"/>
    </source>
</evidence>
<gene>
    <name evidence="1" type="ORF">GCM10011613_36150</name>
</gene>
<proteinExistence type="predicted"/>
<accession>A0ABQ3BER6</accession>
<evidence type="ECO:0008006" key="3">
    <source>
        <dbReference type="Google" id="ProtNLM"/>
    </source>
</evidence>
<reference evidence="2" key="1">
    <citation type="journal article" date="2019" name="Int. J. Syst. Evol. Microbiol.">
        <title>The Global Catalogue of Microorganisms (GCM) 10K type strain sequencing project: providing services to taxonomists for standard genome sequencing and annotation.</title>
        <authorList>
            <consortium name="The Broad Institute Genomics Platform"/>
            <consortium name="The Broad Institute Genome Sequencing Center for Infectious Disease"/>
            <person name="Wu L."/>
            <person name="Ma J."/>
        </authorList>
    </citation>
    <scope>NUCLEOTIDE SEQUENCE [LARGE SCALE GENOMIC DNA]</scope>
    <source>
        <strain evidence="2">KCTC 32239</strain>
    </source>
</reference>
<protein>
    <recommendedName>
        <fullName evidence="3">General secretion pathway protein GspF</fullName>
    </recommendedName>
</protein>
<dbReference type="RefSeq" id="WP_189421253.1">
    <property type="nucleotide sequence ID" value="NZ_BMYZ01000005.1"/>
</dbReference>